<evidence type="ECO:0000256" key="3">
    <source>
        <dbReference type="SAM" id="MobiDB-lite"/>
    </source>
</evidence>
<dbReference type="PROSITE" id="PS00330">
    <property type="entry name" value="HEMOLYSIN_CALCIUM"/>
    <property type="match status" value="8"/>
</dbReference>
<sequence>MYASNILQTELERIMGGALPGGAYGGTQVVVTPVTGGTGSEGSSGSSSSSSSGSGSIEISDIGLGTFIAGINYMPWQDMGGDNSIFLGFGNGDLSLTMWEVDNNFMIAGYENPELEMWIEETIESLTDGLKLTVEFAGFHYTLIFDATNGKYIQFIEGMNENDSIKAAGVLSGKGGNDHLIGLSTNDTLLGGEGDDVLVGGAGADQLVGGAGEDWVSYADAAQGVSLSLADGRGYVGSLNGGAEANGDTYHSIENVEGSNGGDVLTGNAGNNLLRGLGSDDILNGGEGADGLNGGAGFDWASYINSKTGVVADLANRSANTGEAAGDYYNWIEGLQGSNHGDTLAGDSIGNALSGLNGNDVLAGRGGNDHLNGGAGDDILQGGAGADMLIGGGDFDWASYADATAGVTADLSNSSLNIGDAAGDTYVDIRGLQGSNHNDVLTGDTTTLGNALSGLDGDDALIGQAGNDHLHGGAGSDVLYGNGANDILIGDLGNDQLIGGAGADYLTGGAGRDVFRFDCTLGSGNVDTIADFSTAEGDRIELETHVFRAFPDVVYEVDDGYVLNANLKSAAFSIGAAATSSSHRIIYNSSTGALFYDADGTGASAQVQFAQLKAGLALSAANFGLYTL</sequence>
<dbReference type="Gene3D" id="2.150.10.10">
    <property type="entry name" value="Serralysin-like metalloprotease, C-terminal"/>
    <property type="match status" value="4"/>
</dbReference>
<dbReference type="PANTHER" id="PTHR38340">
    <property type="entry name" value="S-LAYER PROTEIN"/>
    <property type="match status" value="1"/>
</dbReference>
<comment type="caution">
    <text evidence="4">The sequence shown here is derived from an EMBL/GenBank/DDBJ whole genome shotgun (WGS) entry which is preliminary data.</text>
</comment>
<evidence type="ECO:0000313" key="5">
    <source>
        <dbReference type="Proteomes" id="UP000611708"/>
    </source>
</evidence>
<comment type="subcellular location">
    <subcellularLocation>
        <location evidence="1">Secreted</location>
    </subcellularLocation>
</comment>
<name>A0ABS0HPA2_9HYPH</name>
<evidence type="ECO:0000256" key="2">
    <source>
        <dbReference type="ARBA" id="ARBA00022525"/>
    </source>
</evidence>
<gene>
    <name evidence="4" type="ORF">I2H36_03365</name>
</gene>
<dbReference type="PANTHER" id="PTHR38340:SF1">
    <property type="entry name" value="S-LAYER PROTEIN"/>
    <property type="match status" value="1"/>
</dbReference>
<dbReference type="SUPFAM" id="SSF51120">
    <property type="entry name" value="beta-Roll"/>
    <property type="match status" value="4"/>
</dbReference>
<dbReference type="RefSeq" id="WP_196262431.1">
    <property type="nucleotide sequence ID" value="NZ_JADQDN010000001.1"/>
</dbReference>
<evidence type="ECO:0000256" key="1">
    <source>
        <dbReference type="ARBA" id="ARBA00004613"/>
    </source>
</evidence>
<protein>
    <submittedName>
        <fullName evidence="4">Calcium-binding protein</fullName>
    </submittedName>
</protein>
<dbReference type="Proteomes" id="UP000611708">
    <property type="component" value="Unassembled WGS sequence"/>
</dbReference>
<feature type="compositionally biased region" description="Low complexity" evidence="3">
    <location>
        <begin position="43"/>
        <end position="56"/>
    </location>
</feature>
<organism evidence="4 5">
    <name type="scientific">Microvirga terrestris</name>
    <dbReference type="NCBI Taxonomy" id="2791024"/>
    <lineage>
        <taxon>Bacteria</taxon>
        <taxon>Pseudomonadati</taxon>
        <taxon>Pseudomonadota</taxon>
        <taxon>Alphaproteobacteria</taxon>
        <taxon>Hyphomicrobiales</taxon>
        <taxon>Methylobacteriaceae</taxon>
        <taxon>Microvirga</taxon>
    </lineage>
</organism>
<dbReference type="InterPro" id="IPR001343">
    <property type="entry name" value="Hemolysn_Ca-bd"/>
</dbReference>
<dbReference type="InterPro" id="IPR050557">
    <property type="entry name" value="RTX_toxin/Mannuronan_C5-epim"/>
</dbReference>
<dbReference type="Pfam" id="PF00353">
    <property type="entry name" value="HemolysinCabind"/>
    <property type="match status" value="4"/>
</dbReference>
<keyword evidence="5" id="KW-1185">Reference proteome</keyword>
<dbReference type="PRINTS" id="PR00313">
    <property type="entry name" value="CABNDNGRPT"/>
</dbReference>
<proteinExistence type="predicted"/>
<accession>A0ABS0HPA2</accession>
<keyword evidence="2" id="KW-0964">Secreted</keyword>
<dbReference type="InterPro" id="IPR018511">
    <property type="entry name" value="Hemolysin-typ_Ca-bd_CS"/>
</dbReference>
<dbReference type="EMBL" id="JADQDN010000001">
    <property type="protein sequence ID" value="MBF9195062.1"/>
    <property type="molecule type" value="Genomic_DNA"/>
</dbReference>
<reference evidence="4 5" key="1">
    <citation type="submission" date="2020-11" db="EMBL/GenBank/DDBJ databases">
        <authorList>
            <person name="Kim M.K."/>
        </authorList>
    </citation>
    <scope>NUCLEOTIDE SEQUENCE [LARGE SCALE GENOMIC DNA]</scope>
    <source>
        <strain evidence="4 5">BT290</strain>
    </source>
</reference>
<feature type="region of interest" description="Disordered" evidence="3">
    <location>
        <begin position="34"/>
        <end position="56"/>
    </location>
</feature>
<evidence type="ECO:0000313" key="4">
    <source>
        <dbReference type="EMBL" id="MBF9195062.1"/>
    </source>
</evidence>
<dbReference type="InterPro" id="IPR011049">
    <property type="entry name" value="Serralysin-like_metalloprot_C"/>
</dbReference>